<dbReference type="EMBL" id="BAAARW010000005">
    <property type="protein sequence ID" value="GAA2408344.1"/>
    <property type="molecule type" value="Genomic_DNA"/>
</dbReference>
<evidence type="ECO:0000256" key="1">
    <source>
        <dbReference type="SAM" id="MobiDB-lite"/>
    </source>
</evidence>
<keyword evidence="3" id="KW-1185">Reference proteome</keyword>
<evidence type="ECO:0000313" key="2">
    <source>
        <dbReference type="EMBL" id="GAA2408344.1"/>
    </source>
</evidence>
<feature type="region of interest" description="Disordered" evidence="1">
    <location>
        <begin position="203"/>
        <end position="245"/>
    </location>
</feature>
<comment type="caution">
    <text evidence="2">The sequence shown here is derived from an EMBL/GenBank/DDBJ whole genome shotgun (WGS) entry which is preliminary data.</text>
</comment>
<dbReference type="Proteomes" id="UP001501231">
    <property type="component" value="Unassembled WGS sequence"/>
</dbReference>
<reference evidence="3" key="1">
    <citation type="journal article" date="2019" name="Int. J. Syst. Evol. Microbiol.">
        <title>The Global Catalogue of Microorganisms (GCM) 10K type strain sequencing project: providing services to taxonomists for standard genome sequencing and annotation.</title>
        <authorList>
            <consortium name="The Broad Institute Genomics Platform"/>
            <consortium name="The Broad Institute Genome Sequencing Center for Infectious Disease"/>
            <person name="Wu L."/>
            <person name="Ma J."/>
        </authorList>
    </citation>
    <scope>NUCLEOTIDE SEQUENCE [LARGE SCALE GENOMIC DNA]</scope>
    <source>
        <strain evidence="3">JCM 3325</strain>
    </source>
</reference>
<feature type="compositionally biased region" description="Basic and acidic residues" evidence="1">
    <location>
        <begin position="215"/>
        <end position="224"/>
    </location>
</feature>
<dbReference type="RefSeq" id="WP_344587950.1">
    <property type="nucleotide sequence ID" value="NZ_BAAARW010000005.1"/>
</dbReference>
<organism evidence="2 3">
    <name type="scientific">Actinomadura vinacea</name>
    <dbReference type="NCBI Taxonomy" id="115336"/>
    <lineage>
        <taxon>Bacteria</taxon>
        <taxon>Bacillati</taxon>
        <taxon>Actinomycetota</taxon>
        <taxon>Actinomycetes</taxon>
        <taxon>Streptosporangiales</taxon>
        <taxon>Thermomonosporaceae</taxon>
        <taxon>Actinomadura</taxon>
    </lineage>
</organism>
<name>A0ABP5VP55_9ACTN</name>
<protein>
    <submittedName>
        <fullName evidence="2">Uncharacterized protein</fullName>
    </submittedName>
</protein>
<evidence type="ECO:0000313" key="3">
    <source>
        <dbReference type="Proteomes" id="UP001501231"/>
    </source>
</evidence>
<sequence>MRYADIYGEIAAGTAATTVPRWARRVLGGIAEGRVSVDAVRHPLGFLCLPVERTGELGVCLHIWSPEVEPVAATTSGVHCHSWELVSFVLYGEVRNTRARVADVPPSGADGATHRVFEVVSRGEVDELKATARTVSYAPGDVGAHGTGAVYTLPAGVFHSTCIAGGPDAATVALGRQDENGGNLSLGPLDAPSHQIRRMRCDPDEAAKAARRSARRLEAAHRVLPDPGGAADPDTLAGCRPERPR</sequence>
<gene>
    <name evidence="2" type="ORF">GCM10010191_16080</name>
</gene>
<accession>A0ABP5VP55</accession>
<proteinExistence type="predicted"/>